<name>A0A930YF63_9ACTN</name>
<feature type="transmembrane region" description="Helical" evidence="6">
    <location>
        <begin position="54"/>
        <end position="74"/>
    </location>
</feature>
<gene>
    <name evidence="7" type="ORF">ISU10_00110</name>
</gene>
<dbReference type="GO" id="GO:0022857">
    <property type="term" value="F:transmembrane transporter activity"/>
    <property type="evidence" value="ECO:0007669"/>
    <property type="project" value="InterPro"/>
</dbReference>
<dbReference type="PANTHER" id="PTHR23513">
    <property type="entry name" value="INTEGRAL MEMBRANE EFFLUX PROTEIN-RELATED"/>
    <property type="match status" value="1"/>
</dbReference>
<feature type="transmembrane region" description="Helical" evidence="6">
    <location>
        <begin position="20"/>
        <end position="42"/>
    </location>
</feature>
<evidence type="ECO:0000256" key="4">
    <source>
        <dbReference type="ARBA" id="ARBA00022989"/>
    </source>
</evidence>
<dbReference type="GO" id="GO:0005886">
    <property type="term" value="C:plasma membrane"/>
    <property type="evidence" value="ECO:0007669"/>
    <property type="project" value="UniProtKB-SubCell"/>
</dbReference>
<evidence type="ECO:0000313" key="7">
    <source>
        <dbReference type="EMBL" id="MBF4766166.1"/>
    </source>
</evidence>
<feature type="transmembrane region" description="Helical" evidence="6">
    <location>
        <begin position="286"/>
        <end position="306"/>
    </location>
</feature>
<dbReference type="Gene3D" id="1.20.1250.20">
    <property type="entry name" value="MFS general substrate transporter like domains"/>
    <property type="match status" value="1"/>
</dbReference>
<comment type="caution">
    <text evidence="7">The sequence shown here is derived from an EMBL/GenBank/DDBJ whole genome shotgun (WGS) entry which is preliminary data.</text>
</comment>
<evidence type="ECO:0000256" key="6">
    <source>
        <dbReference type="SAM" id="Phobius"/>
    </source>
</evidence>
<keyword evidence="4 6" id="KW-1133">Transmembrane helix</keyword>
<dbReference type="Proteomes" id="UP000660668">
    <property type="component" value="Unassembled WGS sequence"/>
</dbReference>
<feature type="transmembrane region" description="Helical" evidence="6">
    <location>
        <begin position="312"/>
        <end position="331"/>
    </location>
</feature>
<evidence type="ECO:0000256" key="3">
    <source>
        <dbReference type="ARBA" id="ARBA00022692"/>
    </source>
</evidence>
<dbReference type="InterPro" id="IPR011701">
    <property type="entry name" value="MFS"/>
</dbReference>
<dbReference type="Pfam" id="PF07690">
    <property type="entry name" value="MFS_1"/>
    <property type="match status" value="1"/>
</dbReference>
<evidence type="ECO:0000256" key="2">
    <source>
        <dbReference type="ARBA" id="ARBA00022475"/>
    </source>
</evidence>
<dbReference type="SUPFAM" id="SSF103473">
    <property type="entry name" value="MFS general substrate transporter"/>
    <property type="match status" value="1"/>
</dbReference>
<keyword evidence="5 6" id="KW-0472">Membrane</keyword>
<dbReference type="CDD" id="cd06173">
    <property type="entry name" value="MFS_MefA_like"/>
    <property type="match status" value="1"/>
</dbReference>
<keyword evidence="8" id="KW-1185">Reference proteome</keyword>
<dbReference type="PANTHER" id="PTHR23513:SF11">
    <property type="entry name" value="STAPHYLOFERRIN A TRANSPORTER"/>
    <property type="match status" value="1"/>
</dbReference>
<dbReference type="InterPro" id="IPR036259">
    <property type="entry name" value="MFS_trans_sf"/>
</dbReference>
<feature type="transmembrane region" description="Helical" evidence="6">
    <location>
        <begin position="377"/>
        <end position="395"/>
    </location>
</feature>
<comment type="subcellular location">
    <subcellularLocation>
        <location evidence="1">Cell membrane</location>
        <topology evidence="1">Multi-pass membrane protein</topology>
    </subcellularLocation>
</comment>
<feature type="transmembrane region" description="Helical" evidence="6">
    <location>
        <begin position="219"/>
        <end position="239"/>
    </location>
</feature>
<proteinExistence type="predicted"/>
<dbReference type="AlphaFoldDB" id="A0A930YF63"/>
<evidence type="ECO:0000256" key="1">
    <source>
        <dbReference type="ARBA" id="ARBA00004651"/>
    </source>
</evidence>
<feature type="transmembrane region" description="Helical" evidence="6">
    <location>
        <begin position="158"/>
        <end position="175"/>
    </location>
</feature>
<feature type="transmembrane region" description="Helical" evidence="6">
    <location>
        <begin position="352"/>
        <end position="371"/>
    </location>
</feature>
<dbReference type="EMBL" id="JADKPO010000001">
    <property type="protein sequence ID" value="MBF4766166.1"/>
    <property type="molecule type" value="Genomic_DNA"/>
</dbReference>
<evidence type="ECO:0000256" key="5">
    <source>
        <dbReference type="ARBA" id="ARBA00023136"/>
    </source>
</evidence>
<keyword evidence="3 6" id="KW-0812">Transmembrane</keyword>
<organism evidence="7 8">
    <name type="scientific">Nocardioides agariphilus</name>
    <dbReference type="NCBI Taxonomy" id="433664"/>
    <lineage>
        <taxon>Bacteria</taxon>
        <taxon>Bacillati</taxon>
        <taxon>Actinomycetota</taxon>
        <taxon>Actinomycetes</taxon>
        <taxon>Propionibacteriales</taxon>
        <taxon>Nocardioidaceae</taxon>
        <taxon>Nocardioides</taxon>
    </lineage>
</organism>
<accession>A0A930YF63</accession>
<feature type="transmembrane region" description="Helical" evidence="6">
    <location>
        <begin position="259"/>
        <end position="279"/>
    </location>
</feature>
<reference evidence="7" key="1">
    <citation type="submission" date="2020-11" db="EMBL/GenBank/DDBJ databases">
        <title>Nocardioides cynanchi sp. nov., isolated from soil of rhizosphere of Cynanchum wilfordii.</title>
        <authorList>
            <person name="Lee J.-S."/>
            <person name="Suh M.K."/>
            <person name="Kim J.-S."/>
        </authorList>
    </citation>
    <scope>NUCLEOTIDE SEQUENCE</scope>
    <source>
        <strain evidence="7">KCTC 19276</strain>
    </source>
</reference>
<evidence type="ECO:0000313" key="8">
    <source>
        <dbReference type="Proteomes" id="UP000660668"/>
    </source>
</evidence>
<protein>
    <submittedName>
        <fullName evidence="7">MFS transporter</fullName>
    </submittedName>
</protein>
<sequence>MSRRVNGFWGLLRHRDYRWLVTGATVSSLGGSIAPVALAFAVLDLGGSATDLGLVVAAYAMAEVVTVLFGGVLGDRLPRQLMMQGSSAAGFLTQGVVAVALIGGWASIPLLTVVGVANGCLGALAGPSSSAMTRQTVPAEDLPRAVAGRRLCQNAAQVLGFSLAGILVAAFGSGWAVAIDAATYAVAAVCFGLIRVAAPPAPQSRPSLVRDLRAGAAEVFRHTWLWLLIGQALLYHLFFGGAQSVLGPIVVGDSLGRAAWGWALAALMVGFMVGGLVSLRWQPRHGLYAGTALLSLTAAFPLAMALSDQLTVLLLGAFLHGFGLELFSVNWDLSIQQNVAEDKLARVYSFDLVGSFVARPLGLALTGPVAAGVGLDRWLVVVGLVMGGSSLLALLSPDVRRLQRRAPEEIPSDA</sequence>
<keyword evidence="2" id="KW-1003">Cell membrane</keyword>